<sequence>MSVGPTWITVCDTCKEGGVPGPEGAQPRGTHLFELIEERLSPEDPDLRLRRTSCLMGCASGCNVAIQAAGKLCYTLGRFDAGPETAQGILDWARLHAASPSGQVPYRTWPAAVKGHFVTRHPPLPET</sequence>
<dbReference type="OrthoDB" id="424426at2"/>
<evidence type="ECO:0000313" key="2">
    <source>
        <dbReference type="Proteomes" id="UP000285908"/>
    </source>
</evidence>
<proteinExistence type="predicted"/>
<accession>A0A438AFB5</accession>
<protein>
    <submittedName>
        <fullName evidence="1">DUF1636 domain-containing protein</fullName>
    </submittedName>
</protein>
<gene>
    <name evidence="1" type="ORF">EKE94_12710</name>
</gene>
<keyword evidence="2" id="KW-1185">Reference proteome</keyword>
<dbReference type="InterPro" id="IPR036249">
    <property type="entry name" value="Thioredoxin-like_sf"/>
</dbReference>
<dbReference type="SUPFAM" id="SSF52833">
    <property type="entry name" value="Thioredoxin-like"/>
    <property type="match status" value="1"/>
</dbReference>
<dbReference type="EMBL" id="RQXX01000004">
    <property type="protein sequence ID" value="RVV97410.1"/>
    <property type="molecule type" value="Genomic_DNA"/>
</dbReference>
<organism evidence="1 2">
    <name type="scientific">Mesobaculum littorinae</name>
    <dbReference type="NCBI Taxonomy" id="2486419"/>
    <lineage>
        <taxon>Bacteria</taxon>
        <taxon>Pseudomonadati</taxon>
        <taxon>Pseudomonadota</taxon>
        <taxon>Alphaproteobacteria</taxon>
        <taxon>Rhodobacterales</taxon>
        <taxon>Roseobacteraceae</taxon>
        <taxon>Mesobaculum</taxon>
    </lineage>
</organism>
<evidence type="ECO:0000313" key="1">
    <source>
        <dbReference type="EMBL" id="RVV97410.1"/>
    </source>
</evidence>
<name>A0A438AFB5_9RHOB</name>
<dbReference type="AlphaFoldDB" id="A0A438AFB5"/>
<dbReference type="CDD" id="cd02980">
    <property type="entry name" value="TRX_Fd_family"/>
    <property type="match status" value="1"/>
</dbReference>
<dbReference type="InterPro" id="IPR012863">
    <property type="entry name" value="DUF1636"/>
</dbReference>
<dbReference type="RefSeq" id="WP_127907005.1">
    <property type="nucleotide sequence ID" value="NZ_RQXX01000004.1"/>
</dbReference>
<reference evidence="1 2" key="1">
    <citation type="submission" date="2018-11" db="EMBL/GenBank/DDBJ databases">
        <title>Mesobaculum littorinae gen. nov., sp. nov., isolated from Littorina scabra that represents a novel genus of the order Rhodobacteraceae.</title>
        <authorList>
            <person name="Li F."/>
        </authorList>
    </citation>
    <scope>NUCLEOTIDE SEQUENCE [LARGE SCALE GENOMIC DNA]</scope>
    <source>
        <strain evidence="1 2">M0103</strain>
    </source>
</reference>
<comment type="caution">
    <text evidence="1">The sequence shown here is derived from an EMBL/GenBank/DDBJ whole genome shotgun (WGS) entry which is preliminary data.</text>
</comment>
<dbReference type="Pfam" id="PF07845">
    <property type="entry name" value="DUF1636"/>
    <property type="match status" value="1"/>
</dbReference>
<dbReference type="Proteomes" id="UP000285908">
    <property type="component" value="Unassembled WGS sequence"/>
</dbReference>